<comment type="similarity">
    <text evidence="1">Belongs to the four-carbon acid sugar kinase family.</text>
</comment>
<dbReference type="SUPFAM" id="SSF142764">
    <property type="entry name" value="YgbK-like"/>
    <property type="match status" value="1"/>
</dbReference>
<evidence type="ECO:0000313" key="9">
    <source>
        <dbReference type="EMBL" id="ODM07311.1"/>
    </source>
</evidence>
<evidence type="ECO:0000256" key="5">
    <source>
        <dbReference type="ARBA" id="ARBA00022840"/>
    </source>
</evidence>
<gene>
    <name evidence="9" type="ORF">BEI61_03201</name>
</gene>
<accession>A0A1E3AFV6</accession>
<evidence type="ECO:0000259" key="7">
    <source>
        <dbReference type="Pfam" id="PF07005"/>
    </source>
</evidence>
<keyword evidence="6" id="KW-0119">Carbohydrate metabolism</keyword>
<protein>
    <recommendedName>
        <fullName evidence="11">Hydroxyacid dehydrogenase</fullName>
    </recommendedName>
</protein>
<dbReference type="InterPro" id="IPR042213">
    <property type="entry name" value="NBD_C_sf"/>
</dbReference>
<dbReference type="RefSeq" id="WP_069152986.1">
    <property type="nucleotide sequence ID" value="NZ_MCGH01000002.1"/>
</dbReference>
<reference evidence="9 10" key="1">
    <citation type="submission" date="2016-07" db="EMBL/GenBank/DDBJ databases">
        <title>Characterization of isolates of Eisenbergiella tayi derived from blood cultures, using whole genome sequencing.</title>
        <authorList>
            <person name="Burdz T."/>
            <person name="Wiebe D."/>
            <person name="Huynh C."/>
            <person name="Bernard K."/>
        </authorList>
    </citation>
    <scope>NUCLEOTIDE SEQUENCE [LARGE SCALE GENOMIC DNA]</scope>
    <source>
        <strain evidence="9 10">NML 110608</strain>
    </source>
</reference>
<name>A0A1E3AFV6_9FIRM</name>
<dbReference type="GO" id="GO:0016301">
    <property type="term" value="F:kinase activity"/>
    <property type="evidence" value="ECO:0007669"/>
    <property type="project" value="UniProtKB-KW"/>
</dbReference>
<evidence type="ECO:0000256" key="4">
    <source>
        <dbReference type="ARBA" id="ARBA00022777"/>
    </source>
</evidence>
<dbReference type="GO" id="GO:0005524">
    <property type="term" value="F:ATP binding"/>
    <property type="evidence" value="ECO:0007669"/>
    <property type="project" value="UniProtKB-KW"/>
</dbReference>
<proteinExistence type="inferred from homology"/>
<evidence type="ECO:0008006" key="11">
    <source>
        <dbReference type="Google" id="ProtNLM"/>
    </source>
</evidence>
<dbReference type="InterPro" id="IPR031475">
    <property type="entry name" value="NBD_C"/>
</dbReference>
<dbReference type="Pfam" id="PF07005">
    <property type="entry name" value="SBD_N"/>
    <property type="match status" value="1"/>
</dbReference>
<keyword evidence="2" id="KW-0808">Transferase</keyword>
<dbReference type="PATRIC" id="fig|1432052.4.peg.3568"/>
<dbReference type="Gene3D" id="3.40.980.20">
    <property type="entry name" value="Four-carbon acid sugar kinase, nucleotide binding domain"/>
    <property type="match status" value="1"/>
</dbReference>
<evidence type="ECO:0000313" key="10">
    <source>
        <dbReference type="Proteomes" id="UP000094067"/>
    </source>
</evidence>
<evidence type="ECO:0000256" key="3">
    <source>
        <dbReference type="ARBA" id="ARBA00022741"/>
    </source>
</evidence>
<dbReference type="AlphaFoldDB" id="A0A1E3AFV6"/>
<feature type="domain" description="Four-carbon acid sugar kinase nucleotide binding" evidence="8">
    <location>
        <begin position="311"/>
        <end position="475"/>
    </location>
</feature>
<dbReference type="Pfam" id="PF17042">
    <property type="entry name" value="NBD_C"/>
    <property type="match status" value="1"/>
</dbReference>
<keyword evidence="4" id="KW-0418">Kinase</keyword>
<keyword evidence="3" id="KW-0547">Nucleotide-binding</keyword>
<evidence type="ECO:0000256" key="6">
    <source>
        <dbReference type="ARBA" id="ARBA00023277"/>
    </source>
</evidence>
<keyword evidence="5" id="KW-0067">ATP-binding</keyword>
<dbReference type="EMBL" id="MCGH01000002">
    <property type="protein sequence ID" value="ODM07311.1"/>
    <property type="molecule type" value="Genomic_DNA"/>
</dbReference>
<feature type="domain" description="Four-carbon acid sugar kinase N-terminal" evidence="7">
    <location>
        <begin position="39"/>
        <end position="277"/>
    </location>
</feature>
<sequence length="489" mass="54116">MEQYSRLPISVLESLPEADGEEIHRIYQEEWKDFGRKVLVLDDDPTGIQTVHDVSVYTDWSEQSLEEGMQEENSLFFVLTNSRSFSASQTEKEHKILAERAVKAAAACGKKLLLVSRGDSTLRGHYPLELEALREAVEQQTGRPVHGQILCPFFREGGRYTINSVHYVKEGDMLVPAGQTEFARDKTFGYHSSHLGEYVEEKSGGRYRKEDSIYITLSMLRAQKLEEITQLLLQAENFRPVLVDAAAQSDVETFAICLLRAIKAGKEFLIRSAAALPKVLGNISDRPLLDRQELLGAEADEAAGENYGGIVLIGSHVKKTTLQLEELKKTRVPAEFLEFNVNTCFRKDGLAEETRRVIREAEEAMNRGKMAVVYTSRTLLAPEGMNGEEKLKLSVEISDAVTGVIAGLHRKPAFLIAKGGITSSDVGTKALKVRKALAAGQVQPGIPVWKTGPESRFPGLAYIIFPGNVGETDTLKKIVELLAPASLEE</sequence>
<dbReference type="InterPro" id="IPR010737">
    <property type="entry name" value="4-carb_acid_sugar_kinase_N"/>
</dbReference>
<dbReference type="Gene3D" id="3.40.50.10840">
    <property type="entry name" value="Putative sugar-binding, N-terminal domain"/>
    <property type="match status" value="1"/>
</dbReference>
<dbReference type="Proteomes" id="UP000094067">
    <property type="component" value="Unassembled WGS sequence"/>
</dbReference>
<evidence type="ECO:0000256" key="1">
    <source>
        <dbReference type="ARBA" id="ARBA00005715"/>
    </source>
</evidence>
<dbReference type="InterPro" id="IPR037051">
    <property type="entry name" value="4-carb_acid_sugar_kinase_N_sf"/>
</dbReference>
<evidence type="ECO:0000256" key="2">
    <source>
        <dbReference type="ARBA" id="ARBA00022679"/>
    </source>
</evidence>
<organism evidence="9 10">
    <name type="scientific">Eisenbergiella tayi</name>
    <dbReference type="NCBI Taxonomy" id="1432052"/>
    <lineage>
        <taxon>Bacteria</taxon>
        <taxon>Bacillati</taxon>
        <taxon>Bacillota</taxon>
        <taxon>Clostridia</taxon>
        <taxon>Lachnospirales</taxon>
        <taxon>Lachnospiraceae</taxon>
        <taxon>Eisenbergiella</taxon>
    </lineage>
</organism>
<comment type="caution">
    <text evidence="9">The sequence shown here is derived from an EMBL/GenBank/DDBJ whole genome shotgun (WGS) entry which is preliminary data.</text>
</comment>
<evidence type="ECO:0000259" key="8">
    <source>
        <dbReference type="Pfam" id="PF17042"/>
    </source>
</evidence>